<proteinExistence type="predicted"/>
<evidence type="ECO:0000256" key="1">
    <source>
        <dbReference type="SAM" id="SignalP"/>
    </source>
</evidence>
<gene>
    <name evidence="2" type="ORF">AVDCRST_MAG33-481</name>
</gene>
<dbReference type="EMBL" id="CADCWK010000038">
    <property type="protein sequence ID" value="CAA9546196.1"/>
    <property type="molecule type" value="Genomic_DNA"/>
</dbReference>
<name>A0A6J4UBW6_9BACT</name>
<feature type="chain" id="PRO_5026688422" description="DUF4352 domain-containing protein" evidence="1">
    <location>
        <begin position="21"/>
        <end position="185"/>
    </location>
</feature>
<evidence type="ECO:0008006" key="3">
    <source>
        <dbReference type="Google" id="ProtNLM"/>
    </source>
</evidence>
<evidence type="ECO:0000313" key="2">
    <source>
        <dbReference type="EMBL" id="CAA9546196.1"/>
    </source>
</evidence>
<reference evidence="2" key="1">
    <citation type="submission" date="2020-02" db="EMBL/GenBank/DDBJ databases">
        <authorList>
            <person name="Meier V. D."/>
        </authorList>
    </citation>
    <scope>NUCLEOTIDE SEQUENCE</scope>
    <source>
        <strain evidence="2">AVDCRST_MAG33</strain>
    </source>
</reference>
<dbReference type="AlphaFoldDB" id="A0A6J4UBW6"/>
<protein>
    <recommendedName>
        <fullName evidence="3">DUF4352 domain-containing protein</fullName>
    </recommendedName>
</protein>
<accession>A0A6J4UBW6</accession>
<feature type="signal peptide" evidence="1">
    <location>
        <begin position="1"/>
        <end position="20"/>
    </location>
</feature>
<keyword evidence="1" id="KW-0732">Signal</keyword>
<sequence length="185" mass="18959">MLTVIALVVLVLSGCASDRATEQGDARETAETTPGVVTGGQATFAANRYASPTLTPTATPPPPPTVQEVGLATSVEASGQPNGFVVSVAVNAGTVYLVADLDGLRAGSVVESGWYRNTIDVQERDYAGGSAFTVEQDGRQWVAIPMTLDGSLPTGNYAAELFVDGEEVASLGIELTSAGSQPRGV</sequence>
<organism evidence="2">
    <name type="scientific">uncultured Thermomicrobiales bacterium</name>
    <dbReference type="NCBI Taxonomy" id="1645740"/>
    <lineage>
        <taxon>Bacteria</taxon>
        <taxon>Pseudomonadati</taxon>
        <taxon>Thermomicrobiota</taxon>
        <taxon>Thermomicrobia</taxon>
        <taxon>Thermomicrobiales</taxon>
        <taxon>environmental samples</taxon>
    </lineage>
</organism>